<gene>
    <name evidence="2" type="ORF">LZ496_02660</name>
</gene>
<dbReference type="Proteomes" id="UP001203410">
    <property type="component" value="Unassembled WGS sequence"/>
</dbReference>
<dbReference type="Gene3D" id="3.40.50.1820">
    <property type="entry name" value="alpha/beta hydrolase"/>
    <property type="match status" value="1"/>
</dbReference>
<accession>A0ABT0RRP6</accession>
<comment type="caution">
    <text evidence="2">The sequence shown here is derived from an EMBL/GenBank/DDBJ whole genome shotgun (WGS) entry which is preliminary data.</text>
</comment>
<evidence type="ECO:0000313" key="2">
    <source>
        <dbReference type="EMBL" id="MCL6697684.1"/>
    </source>
</evidence>
<dbReference type="PANTHER" id="PTHR12277">
    <property type="entry name" value="ALPHA/BETA HYDROLASE DOMAIN-CONTAINING PROTEIN"/>
    <property type="match status" value="1"/>
</dbReference>
<dbReference type="SUPFAM" id="SSF53474">
    <property type="entry name" value="alpha/beta-Hydrolases"/>
    <property type="match status" value="1"/>
</dbReference>
<name>A0ABT0RRP6_9SPHN</name>
<dbReference type="InterPro" id="IPR029058">
    <property type="entry name" value="AB_hydrolase_fold"/>
</dbReference>
<dbReference type="PANTHER" id="PTHR12277:SF81">
    <property type="entry name" value="PROTEIN ABHD13"/>
    <property type="match status" value="1"/>
</dbReference>
<dbReference type="InterPro" id="IPR000073">
    <property type="entry name" value="AB_hydrolase_1"/>
</dbReference>
<keyword evidence="2" id="KW-0378">Hydrolase</keyword>
<sequence length="251" mass="27028">MSFFQTQMLFPTDAVPAAGPLPAGAEKLEIEASGGVRLHGVYLRPRNEGDDPLVLGFGGNAWNGQHVAVELNRLFPDAHVVAFHYRGYRPSTGSPSSEALIADAPTVYDAAVEHTKARKVIAAGFSIGSGVAAHLAGKRRLDGLILVTPFDSLKAAASDLFPWLPVGPFFEHEMNSAGALKGNPVPVALVAAERDEIIRPIRTAALRPQVPNLIYDRTIKGAGHNDIYGRTSFEEAMREAYFLIVSKKKSM</sequence>
<evidence type="ECO:0000259" key="1">
    <source>
        <dbReference type="Pfam" id="PF00561"/>
    </source>
</evidence>
<dbReference type="GO" id="GO:0016787">
    <property type="term" value="F:hydrolase activity"/>
    <property type="evidence" value="ECO:0007669"/>
    <property type="project" value="UniProtKB-KW"/>
</dbReference>
<organism evidence="2 3">
    <name type="scientific">Sphingomonas caseinilyticus</name>
    <dbReference type="NCBI Taxonomy" id="2908205"/>
    <lineage>
        <taxon>Bacteria</taxon>
        <taxon>Pseudomonadati</taxon>
        <taxon>Pseudomonadota</taxon>
        <taxon>Alphaproteobacteria</taxon>
        <taxon>Sphingomonadales</taxon>
        <taxon>Sphingomonadaceae</taxon>
        <taxon>Sphingomonas</taxon>
    </lineage>
</organism>
<keyword evidence="3" id="KW-1185">Reference proteome</keyword>
<evidence type="ECO:0000313" key="3">
    <source>
        <dbReference type="Proteomes" id="UP001203410"/>
    </source>
</evidence>
<dbReference type="RefSeq" id="WP_249903041.1">
    <property type="nucleotide sequence ID" value="NZ_JAMGBA010000001.1"/>
</dbReference>
<dbReference type="EMBL" id="JAMGBA010000001">
    <property type="protein sequence ID" value="MCL6697684.1"/>
    <property type="molecule type" value="Genomic_DNA"/>
</dbReference>
<dbReference type="Pfam" id="PF00561">
    <property type="entry name" value="Abhydrolase_1"/>
    <property type="match status" value="1"/>
</dbReference>
<reference evidence="2 3" key="1">
    <citation type="submission" date="2022-05" db="EMBL/GenBank/DDBJ databases">
        <authorList>
            <person name="Jo J.-H."/>
            <person name="Im W.-T."/>
        </authorList>
    </citation>
    <scope>NUCLEOTIDE SEQUENCE [LARGE SCALE GENOMIC DNA]</scope>
    <source>
        <strain evidence="2 3">NSE70-1</strain>
    </source>
</reference>
<proteinExistence type="predicted"/>
<protein>
    <submittedName>
        <fullName evidence="2">Alpha/beta hydrolase</fullName>
    </submittedName>
</protein>
<feature type="domain" description="AB hydrolase-1" evidence="1">
    <location>
        <begin position="56"/>
        <end position="159"/>
    </location>
</feature>